<evidence type="ECO:0000256" key="3">
    <source>
        <dbReference type="ARBA" id="ARBA00023274"/>
    </source>
</evidence>
<dbReference type="Proteomes" id="UP001527925">
    <property type="component" value="Unassembled WGS sequence"/>
</dbReference>
<dbReference type="EMBL" id="JADGIZ020000008">
    <property type="protein sequence ID" value="KAL2917955.1"/>
    <property type="molecule type" value="Genomic_DNA"/>
</dbReference>
<protein>
    <submittedName>
        <fullName evidence="5">54S ribosomal protein L23, mitochondrial</fullName>
    </submittedName>
</protein>
<organism evidence="5 6">
    <name type="scientific">Polyrhizophydium stewartii</name>
    <dbReference type="NCBI Taxonomy" id="2732419"/>
    <lineage>
        <taxon>Eukaryota</taxon>
        <taxon>Fungi</taxon>
        <taxon>Fungi incertae sedis</taxon>
        <taxon>Chytridiomycota</taxon>
        <taxon>Chytridiomycota incertae sedis</taxon>
        <taxon>Chytridiomycetes</taxon>
        <taxon>Rhizophydiales</taxon>
        <taxon>Rhizophydiales incertae sedis</taxon>
        <taxon>Polyrhizophydium</taxon>
    </lineage>
</organism>
<dbReference type="InterPro" id="IPR005823">
    <property type="entry name" value="Ribosomal_uL13_bac-type"/>
</dbReference>
<name>A0ABR4NEM5_9FUNG</name>
<comment type="similarity">
    <text evidence="1">Belongs to the universal ribosomal protein uL13 family.</text>
</comment>
<evidence type="ECO:0000256" key="2">
    <source>
        <dbReference type="ARBA" id="ARBA00022980"/>
    </source>
</evidence>
<accession>A0ABR4NEM5</accession>
<keyword evidence="3" id="KW-0687">Ribonucleoprotein</keyword>
<dbReference type="SUPFAM" id="SSF52161">
    <property type="entry name" value="Ribosomal protein L13"/>
    <property type="match status" value="1"/>
</dbReference>
<dbReference type="PANTHER" id="PTHR11545:SF2">
    <property type="entry name" value="LARGE RIBOSOMAL SUBUNIT PROTEIN UL13M"/>
    <property type="match status" value="1"/>
</dbReference>
<dbReference type="CDD" id="cd00392">
    <property type="entry name" value="Ribosomal_L13"/>
    <property type="match status" value="1"/>
</dbReference>
<dbReference type="PANTHER" id="PTHR11545">
    <property type="entry name" value="RIBOSOMAL PROTEIN L13"/>
    <property type="match status" value="1"/>
</dbReference>
<dbReference type="HAMAP" id="MF_01366">
    <property type="entry name" value="Ribosomal_uL13"/>
    <property type="match status" value="1"/>
</dbReference>
<reference evidence="5 6" key="1">
    <citation type="submission" date="2023-09" db="EMBL/GenBank/DDBJ databases">
        <title>Pangenome analysis of Batrachochytrium dendrobatidis and related Chytrids.</title>
        <authorList>
            <person name="Yacoub M.N."/>
            <person name="Stajich J.E."/>
            <person name="James T.Y."/>
        </authorList>
    </citation>
    <scope>NUCLEOTIDE SEQUENCE [LARGE SCALE GENOMIC DNA]</scope>
    <source>
        <strain evidence="5 6">JEL0888</strain>
    </source>
</reference>
<dbReference type="Pfam" id="PF00572">
    <property type="entry name" value="Ribosomal_L13"/>
    <property type="match status" value="1"/>
</dbReference>
<evidence type="ECO:0000313" key="5">
    <source>
        <dbReference type="EMBL" id="KAL2917955.1"/>
    </source>
</evidence>
<dbReference type="InterPro" id="IPR036899">
    <property type="entry name" value="Ribosomal_uL13_sf"/>
</dbReference>
<evidence type="ECO:0000256" key="4">
    <source>
        <dbReference type="SAM" id="MobiDB-lite"/>
    </source>
</evidence>
<feature type="region of interest" description="Disordered" evidence="4">
    <location>
        <begin position="145"/>
        <end position="185"/>
    </location>
</feature>
<keyword evidence="6" id="KW-1185">Reference proteome</keyword>
<comment type="caution">
    <text evidence="5">The sequence shown here is derived from an EMBL/GenBank/DDBJ whole genome shotgun (WGS) entry which is preliminary data.</text>
</comment>
<sequence length="185" mass="20380">MLQNGLAHARVWHLVDARGKVLGRLAQRISVALRGKHKPNFHPTADIGDYVVVINAKDVVVTGRKRTQKEYFSHSGYPGGEKLIPYDKYIAEHPTGPLYKAVWGTMPRTRLAKDQIKRLKLFEGSEHPYEANILRSYLPEAQSQADAFEAAAAEAEAEADAPLSPAPEPAKPAKALKAPKAPKKK</sequence>
<proteinExistence type="inferred from homology"/>
<feature type="compositionally biased region" description="Low complexity" evidence="4">
    <location>
        <begin position="145"/>
        <end position="154"/>
    </location>
</feature>
<dbReference type="InterPro" id="IPR005822">
    <property type="entry name" value="Ribosomal_uL13"/>
</dbReference>
<gene>
    <name evidence="5" type="primary">MRPL23</name>
    <name evidence="5" type="ORF">HK105_202369</name>
</gene>
<evidence type="ECO:0000313" key="6">
    <source>
        <dbReference type="Proteomes" id="UP001527925"/>
    </source>
</evidence>
<keyword evidence="2 5" id="KW-0689">Ribosomal protein</keyword>
<evidence type="ECO:0000256" key="1">
    <source>
        <dbReference type="ARBA" id="ARBA00006227"/>
    </source>
</evidence>
<dbReference type="Gene3D" id="3.90.1180.10">
    <property type="entry name" value="Ribosomal protein L13"/>
    <property type="match status" value="1"/>
</dbReference>
<dbReference type="GO" id="GO:0005840">
    <property type="term" value="C:ribosome"/>
    <property type="evidence" value="ECO:0007669"/>
    <property type="project" value="UniProtKB-KW"/>
</dbReference>
<dbReference type="NCBIfam" id="TIGR01066">
    <property type="entry name" value="rplM_bact"/>
    <property type="match status" value="1"/>
</dbReference>